<comment type="caution">
    <text evidence="3">The sequence shown here is derived from an EMBL/GenBank/DDBJ whole genome shotgun (WGS) entry which is preliminary data.</text>
</comment>
<feature type="compositionally biased region" description="Polar residues" evidence="1">
    <location>
        <begin position="8"/>
        <end position="21"/>
    </location>
</feature>
<proteinExistence type="predicted"/>
<feature type="region of interest" description="Disordered" evidence="1">
    <location>
        <begin position="1"/>
        <end position="21"/>
    </location>
</feature>
<name>A0A8S9FNE1_BRACR</name>
<organism evidence="3">
    <name type="scientific">Brassica cretica</name>
    <name type="common">Mustard</name>
    <dbReference type="NCBI Taxonomy" id="69181"/>
    <lineage>
        <taxon>Eukaryota</taxon>
        <taxon>Viridiplantae</taxon>
        <taxon>Streptophyta</taxon>
        <taxon>Embryophyta</taxon>
        <taxon>Tracheophyta</taxon>
        <taxon>Spermatophyta</taxon>
        <taxon>Magnoliopsida</taxon>
        <taxon>eudicotyledons</taxon>
        <taxon>Gunneridae</taxon>
        <taxon>Pentapetalae</taxon>
        <taxon>rosids</taxon>
        <taxon>malvids</taxon>
        <taxon>Brassicales</taxon>
        <taxon>Brassicaceae</taxon>
        <taxon>Brassiceae</taxon>
        <taxon>Brassica</taxon>
    </lineage>
</organism>
<dbReference type="Pfam" id="PF25210">
    <property type="entry name" value="Kelch_FKB95"/>
    <property type="match status" value="1"/>
</dbReference>
<dbReference type="PANTHER" id="PTHR24414:SF184">
    <property type="entry name" value="GALACTOSE OXIDASE_KELCH REPEAT SUPERFAMILY PROTEIN"/>
    <property type="match status" value="1"/>
</dbReference>
<protein>
    <recommendedName>
        <fullName evidence="2">FKB95-like N-terminal Kelch domain-containing protein</fullName>
    </recommendedName>
</protein>
<evidence type="ECO:0000256" key="1">
    <source>
        <dbReference type="SAM" id="MobiDB-lite"/>
    </source>
</evidence>
<dbReference type="SUPFAM" id="SSF117281">
    <property type="entry name" value="Kelch motif"/>
    <property type="match status" value="1"/>
</dbReference>
<evidence type="ECO:0000259" key="2">
    <source>
        <dbReference type="Pfam" id="PF25210"/>
    </source>
</evidence>
<accession>A0A8S9FNE1</accession>
<feature type="domain" description="FKB95-like N-terminal Kelch" evidence="2">
    <location>
        <begin position="157"/>
        <end position="435"/>
    </location>
</feature>
<dbReference type="InterPro" id="IPR050354">
    <property type="entry name" value="F-box/kelch-repeat_ARATH"/>
</dbReference>
<dbReference type="AlphaFoldDB" id="A0A8S9FNE1"/>
<gene>
    <name evidence="3" type="ORF">F2Q70_00030881</name>
</gene>
<sequence length="451" mass="50272">MFTRKQTDTSGGKNCCSPTASTISHRRSPPVVVCTKPPFTAKYNPVCLQEEEKNEQTSLSHTIQELPLKKLGRNLSRHPDDKGKMTLDCDDNVTVECLARLPIQHHRTAAFTCHGLGSILGSEYLFQRRSEEGLKEPMVFVCLGDNDDDATNPSHTWFCLGKKPEKTTVSSGFWLMKVALAESFPANSKMTSVGSNIYMFNPKVYSELTSLDCGTRVWNKTESLRHGPRKIESSFLFALKDTIFVLGGCGGEGMFPESLCVTDDEPWRVVEDPLLNLHIDSTVFLIGSTITEELALWSVFSSGDKSVKHVLDAHTGMWSSEPSKLFPFVLQSCYSHTLFFGNILLRVIGRKLLWFDDEVGGWRNVIEGARAVSPTRSDFRFRRFPLTVVDAGATLVAFWRVGKKASPTNIWATELSLEKIDNVVVATVKWCDHVLKWSAAVDVLGSVCVHL</sequence>
<dbReference type="InterPro" id="IPR057499">
    <property type="entry name" value="Kelch_FKB95"/>
</dbReference>
<evidence type="ECO:0000313" key="3">
    <source>
        <dbReference type="EMBL" id="KAF2534594.1"/>
    </source>
</evidence>
<reference evidence="3" key="1">
    <citation type="submission" date="2019-12" db="EMBL/GenBank/DDBJ databases">
        <title>Genome sequencing and annotation of Brassica cretica.</title>
        <authorList>
            <person name="Studholme D.J."/>
            <person name="Sarris P.F."/>
        </authorList>
    </citation>
    <scope>NUCLEOTIDE SEQUENCE</scope>
    <source>
        <strain evidence="3">PFS-102/07</strain>
        <tissue evidence="3">Leaf</tissue>
    </source>
</reference>
<dbReference type="PANTHER" id="PTHR24414">
    <property type="entry name" value="F-BOX/KELCH-REPEAT PROTEIN SKIP4"/>
    <property type="match status" value="1"/>
</dbReference>
<dbReference type="EMBL" id="QGKY02002305">
    <property type="protein sequence ID" value="KAF2534594.1"/>
    <property type="molecule type" value="Genomic_DNA"/>
</dbReference>
<dbReference type="InterPro" id="IPR015915">
    <property type="entry name" value="Kelch-typ_b-propeller"/>
</dbReference>